<evidence type="ECO:0000259" key="5">
    <source>
        <dbReference type="Pfam" id="PF00082"/>
    </source>
</evidence>
<evidence type="ECO:0000256" key="3">
    <source>
        <dbReference type="ARBA" id="ARBA00022801"/>
    </source>
</evidence>
<reference evidence="6" key="1">
    <citation type="submission" date="2020-05" db="EMBL/GenBank/DDBJ databases">
        <authorList>
            <person name="Chiriac C."/>
            <person name="Salcher M."/>
            <person name="Ghai R."/>
            <person name="Kavagutti S V."/>
        </authorList>
    </citation>
    <scope>NUCLEOTIDE SEQUENCE</scope>
</reference>
<dbReference type="PROSITE" id="PS00136">
    <property type="entry name" value="SUBTILASE_ASP"/>
    <property type="match status" value="1"/>
</dbReference>
<evidence type="ECO:0000256" key="2">
    <source>
        <dbReference type="ARBA" id="ARBA00022670"/>
    </source>
</evidence>
<dbReference type="InterPro" id="IPR023827">
    <property type="entry name" value="Peptidase_S8_Asp-AS"/>
</dbReference>
<dbReference type="PROSITE" id="PS51892">
    <property type="entry name" value="SUBTILASE"/>
    <property type="match status" value="1"/>
</dbReference>
<dbReference type="InterPro" id="IPR015500">
    <property type="entry name" value="Peptidase_S8_subtilisin-rel"/>
</dbReference>
<dbReference type="PANTHER" id="PTHR43806">
    <property type="entry name" value="PEPTIDASE S8"/>
    <property type="match status" value="1"/>
</dbReference>
<comment type="similarity">
    <text evidence="1">Belongs to the peptidase S8 family.</text>
</comment>
<dbReference type="InterPro" id="IPR036852">
    <property type="entry name" value="Peptidase_S8/S53_dom_sf"/>
</dbReference>
<dbReference type="PRINTS" id="PR00723">
    <property type="entry name" value="SUBTILISIN"/>
</dbReference>
<evidence type="ECO:0000256" key="4">
    <source>
        <dbReference type="ARBA" id="ARBA00022825"/>
    </source>
</evidence>
<name>A0A6J6CKG5_9ZZZZ</name>
<accession>A0A6J6CKG5</accession>
<dbReference type="AlphaFoldDB" id="A0A6J6CKG5"/>
<keyword evidence="2" id="KW-0645">Protease</keyword>
<dbReference type="PANTHER" id="PTHR43806:SF11">
    <property type="entry name" value="CEREVISIN-RELATED"/>
    <property type="match status" value="1"/>
</dbReference>
<dbReference type="Gene3D" id="3.40.50.200">
    <property type="entry name" value="Peptidase S8/S53 domain"/>
    <property type="match status" value="1"/>
</dbReference>
<dbReference type="InterPro" id="IPR000209">
    <property type="entry name" value="Peptidase_S8/S53_dom"/>
</dbReference>
<evidence type="ECO:0000256" key="1">
    <source>
        <dbReference type="ARBA" id="ARBA00011073"/>
    </source>
</evidence>
<evidence type="ECO:0000313" key="6">
    <source>
        <dbReference type="EMBL" id="CAB4550348.1"/>
    </source>
</evidence>
<dbReference type="EMBL" id="CAEZSR010000026">
    <property type="protein sequence ID" value="CAB4550348.1"/>
    <property type="molecule type" value="Genomic_DNA"/>
</dbReference>
<sequence length="298" mass="31784">MSDVRPAYTRDTAMVRLGAVEPLEGITRQWAWGGATGAGVRVAIVDSGIEADHPMLDGCVEVDDGVCVEMGPDGQPEILPGPHDDVFGHGTACAGIVHSLAPDARITSVRVLGPRLTGKGEVFMRGLQWAVEQGFHVVNLSLGSTRREVALAFHELCDEAYFRGTMLVTAANNVQRPSFPSLYASVASVACNTSKDPFRFHWNPEPPTEFLAPGIDVVTAWKGGGTATSTGNSYAAPHLTGIIALIRSKHPELRPFQVKTVLWACAANVVEAPVRAGRLGTSVMRRSALLRAVQGTDH</sequence>
<dbReference type="GO" id="GO:0004252">
    <property type="term" value="F:serine-type endopeptidase activity"/>
    <property type="evidence" value="ECO:0007669"/>
    <property type="project" value="InterPro"/>
</dbReference>
<dbReference type="SUPFAM" id="SSF52743">
    <property type="entry name" value="Subtilisin-like"/>
    <property type="match status" value="1"/>
</dbReference>
<keyword evidence="3" id="KW-0378">Hydrolase</keyword>
<dbReference type="GO" id="GO:0006508">
    <property type="term" value="P:proteolysis"/>
    <property type="evidence" value="ECO:0007669"/>
    <property type="project" value="UniProtKB-KW"/>
</dbReference>
<dbReference type="Pfam" id="PF00082">
    <property type="entry name" value="Peptidase_S8"/>
    <property type="match status" value="1"/>
</dbReference>
<feature type="domain" description="Peptidase S8/S53" evidence="5">
    <location>
        <begin position="37"/>
        <end position="266"/>
    </location>
</feature>
<organism evidence="6">
    <name type="scientific">freshwater metagenome</name>
    <dbReference type="NCBI Taxonomy" id="449393"/>
    <lineage>
        <taxon>unclassified sequences</taxon>
        <taxon>metagenomes</taxon>
        <taxon>ecological metagenomes</taxon>
    </lineage>
</organism>
<protein>
    <submittedName>
        <fullName evidence="6">Unannotated protein</fullName>
    </submittedName>
</protein>
<keyword evidence="4" id="KW-0720">Serine protease</keyword>
<gene>
    <name evidence="6" type="ORF">UFOPK1493_01009</name>
</gene>
<proteinExistence type="inferred from homology"/>
<dbReference type="InterPro" id="IPR050131">
    <property type="entry name" value="Peptidase_S8_subtilisin-like"/>
</dbReference>